<sequence length="151" mass="18279">MKSEKLKRLFYILFTIAFLIPMFITFFYSDFSPFLKALFLVVYPKMNIIYYGFLILFLFLSFNKKYSRFAVITGILYILFFYLYLGVSYYLIPYFKAKNIAKEKNAIFTTVDNLAKIKDYKLLYKNSVFVVIKKTKYNHINPFNYKKQRNF</sequence>
<dbReference type="OrthoDB" id="9986939at2"/>
<dbReference type="EMBL" id="BDME01000002">
    <property type="protein sequence ID" value="GAX87636.1"/>
    <property type="molecule type" value="Genomic_DNA"/>
</dbReference>
<feature type="transmembrane region" description="Helical" evidence="1">
    <location>
        <begin position="9"/>
        <end position="28"/>
    </location>
</feature>
<proteinExistence type="predicted"/>
<accession>A0A292YE52</accession>
<dbReference type="Proteomes" id="UP000217944">
    <property type="component" value="Unassembled WGS sequence"/>
</dbReference>
<feature type="transmembrane region" description="Helical" evidence="1">
    <location>
        <begin position="40"/>
        <end position="62"/>
    </location>
</feature>
<keyword evidence="1" id="KW-1133">Transmembrane helix</keyword>
<reference evidence="2 3" key="1">
    <citation type="journal article" date="2017" name="Syst. Appl. Microbiol.">
        <title>Lebetimonas natsushimae sp. nov., a novel strictly anaerobic, moderately thermophilic chemoautotroph isolated from a deep-sea hydrothermal vent polychaete nest in the Mid-Okinawa Trough.</title>
        <authorList>
            <person name="Nagata R."/>
            <person name="Takaki Y."/>
            <person name="Tame A."/>
            <person name="Nunoura T."/>
            <person name="Muto H."/>
            <person name="Mino S."/>
            <person name="Sawayama S."/>
            <person name="Takai K."/>
            <person name="Nakagawa S."/>
        </authorList>
    </citation>
    <scope>NUCLEOTIDE SEQUENCE [LARGE SCALE GENOMIC DNA]</scope>
    <source>
        <strain evidence="2 3">HS1857</strain>
    </source>
</reference>
<feature type="transmembrane region" description="Helical" evidence="1">
    <location>
        <begin position="69"/>
        <end position="92"/>
    </location>
</feature>
<protein>
    <submittedName>
        <fullName evidence="2">Uncharacterized protein</fullName>
    </submittedName>
</protein>
<organism evidence="2 3">
    <name type="scientific">Lebetimonas natsushimae</name>
    <dbReference type="NCBI Taxonomy" id="1936991"/>
    <lineage>
        <taxon>Bacteria</taxon>
        <taxon>Pseudomonadati</taxon>
        <taxon>Campylobacterota</taxon>
        <taxon>Epsilonproteobacteria</taxon>
        <taxon>Nautiliales</taxon>
        <taxon>Nautiliaceae</taxon>
        <taxon>Lebetimonas</taxon>
    </lineage>
</organism>
<comment type="caution">
    <text evidence="2">The sequence shown here is derived from an EMBL/GenBank/DDBJ whole genome shotgun (WGS) entry which is preliminary data.</text>
</comment>
<name>A0A292YE52_9BACT</name>
<keyword evidence="3" id="KW-1185">Reference proteome</keyword>
<evidence type="ECO:0000256" key="1">
    <source>
        <dbReference type="SAM" id="Phobius"/>
    </source>
</evidence>
<dbReference type="AlphaFoldDB" id="A0A292YE52"/>
<evidence type="ECO:0000313" key="3">
    <source>
        <dbReference type="Proteomes" id="UP000217944"/>
    </source>
</evidence>
<evidence type="ECO:0000313" key="2">
    <source>
        <dbReference type="EMBL" id="GAX87636.1"/>
    </source>
</evidence>
<gene>
    <name evidence="2" type="ORF">LNAT_P0933</name>
</gene>
<keyword evidence="1" id="KW-0472">Membrane</keyword>
<dbReference type="RefSeq" id="WP_096258880.1">
    <property type="nucleotide sequence ID" value="NZ_BDME01000002.1"/>
</dbReference>
<keyword evidence="1" id="KW-0812">Transmembrane</keyword>